<comment type="caution">
    <text evidence="2">The sequence shown here is derived from an EMBL/GenBank/DDBJ whole genome shotgun (WGS) entry which is preliminary data.</text>
</comment>
<feature type="region of interest" description="Disordered" evidence="1">
    <location>
        <begin position="1"/>
        <end position="108"/>
    </location>
</feature>
<dbReference type="EMBL" id="BTRK01000003">
    <property type="protein sequence ID" value="GMR41036.1"/>
    <property type="molecule type" value="Genomic_DNA"/>
</dbReference>
<accession>A0AAN4ZL64</accession>
<evidence type="ECO:0000313" key="2">
    <source>
        <dbReference type="EMBL" id="GMR41036.1"/>
    </source>
</evidence>
<protein>
    <submittedName>
        <fullName evidence="2">Uncharacterized protein</fullName>
    </submittedName>
</protein>
<feature type="compositionally biased region" description="Basic and acidic residues" evidence="1">
    <location>
        <begin position="46"/>
        <end position="65"/>
    </location>
</feature>
<dbReference type="AlphaFoldDB" id="A0AAN4ZL64"/>
<feature type="compositionally biased region" description="Basic and acidic residues" evidence="1">
    <location>
        <begin position="80"/>
        <end position="95"/>
    </location>
</feature>
<name>A0AAN4ZL64_9BILA</name>
<evidence type="ECO:0000313" key="3">
    <source>
        <dbReference type="Proteomes" id="UP001328107"/>
    </source>
</evidence>
<organism evidence="2 3">
    <name type="scientific">Pristionchus mayeri</name>
    <dbReference type="NCBI Taxonomy" id="1317129"/>
    <lineage>
        <taxon>Eukaryota</taxon>
        <taxon>Metazoa</taxon>
        <taxon>Ecdysozoa</taxon>
        <taxon>Nematoda</taxon>
        <taxon>Chromadorea</taxon>
        <taxon>Rhabditida</taxon>
        <taxon>Rhabditina</taxon>
        <taxon>Diplogasteromorpha</taxon>
        <taxon>Diplogasteroidea</taxon>
        <taxon>Neodiplogasteridae</taxon>
        <taxon>Pristionchus</taxon>
    </lineage>
</organism>
<dbReference type="Proteomes" id="UP001328107">
    <property type="component" value="Unassembled WGS sequence"/>
</dbReference>
<gene>
    <name evidence="2" type="ORF">PMAYCL1PPCAC_11231</name>
</gene>
<evidence type="ECO:0000256" key="1">
    <source>
        <dbReference type="SAM" id="MobiDB-lite"/>
    </source>
</evidence>
<reference evidence="3" key="1">
    <citation type="submission" date="2022-10" db="EMBL/GenBank/DDBJ databases">
        <title>Genome assembly of Pristionchus species.</title>
        <authorList>
            <person name="Yoshida K."/>
            <person name="Sommer R.J."/>
        </authorList>
    </citation>
    <scope>NUCLEOTIDE SEQUENCE [LARGE SCALE GENOMIC DNA]</scope>
    <source>
        <strain evidence="3">RS5460</strain>
    </source>
</reference>
<proteinExistence type="predicted"/>
<sequence>RRHSPRLHPEQPLTHTIDSNGLSDSPPHAARRLHRPLTGRLLLPQRDGRLPDADAQALERRADQRSHRHGPGQAVCGRQAVERRADQRTAGHEPEQTLVRRQAMISDL</sequence>
<feature type="compositionally biased region" description="Polar residues" evidence="1">
    <location>
        <begin position="13"/>
        <end position="23"/>
    </location>
</feature>
<keyword evidence="3" id="KW-1185">Reference proteome</keyword>
<feature type="non-terminal residue" evidence="2">
    <location>
        <position position="1"/>
    </location>
</feature>